<sequence length="106" mass="11040">MAVVKTKLRNNPSDAIVADSDGNGGPVLFVDECEIEKNGGGVMFGVCGGDGTVSRSTITGNAVYGIAIHAVTSDVIESRLGPPFKLGQYSQHGTMAAFVNQVWARL</sequence>
<dbReference type="InterPro" id="IPR011050">
    <property type="entry name" value="Pectin_lyase_fold/virulence"/>
</dbReference>
<proteinExistence type="predicted"/>
<organism evidence="1 2">
    <name type="scientific">Rhizophlyctis rosea</name>
    <dbReference type="NCBI Taxonomy" id="64517"/>
    <lineage>
        <taxon>Eukaryota</taxon>
        <taxon>Fungi</taxon>
        <taxon>Fungi incertae sedis</taxon>
        <taxon>Chytridiomycota</taxon>
        <taxon>Chytridiomycota incertae sedis</taxon>
        <taxon>Chytridiomycetes</taxon>
        <taxon>Rhizophlyctidales</taxon>
        <taxon>Rhizophlyctidaceae</taxon>
        <taxon>Rhizophlyctis</taxon>
    </lineage>
</organism>
<protein>
    <recommendedName>
        <fullName evidence="3">Right handed beta helix domain-containing protein</fullName>
    </recommendedName>
</protein>
<dbReference type="SUPFAM" id="SSF51126">
    <property type="entry name" value="Pectin lyase-like"/>
    <property type="match status" value="1"/>
</dbReference>
<dbReference type="AlphaFoldDB" id="A0AAD5S8D0"/>
<keyword evidence="2" id="KW-1185">Reference proteome</keyword>
<evidence type="ECO:0000313" key="1">
    <source>
        <dbReference type="EMBL" id="KAJ3047783.1"/>
    </source>
</evidence>
<dbReference type="Proteomes" id="UP001212841">
    <property type="component" value="Unassembled WGS sequence"/>
</dbReference>
<name>A0AAD5S8D0_9FUNG</name>
<reference evidence="1" key="1">
    <citation type="submission" date="2020-05" db="EMBL/GenBank/DDBJ databases">
        <title>Phylogenomic resolution of chytrid fungi.</title>
        <authorList>
            <person name="Stajich J.E."/>
            <person name="Amses K."/>
            <person name="Simmons R."/>
            <person name="Seto K."/>
            <person name="Myers J."/>
            <person name="Bonds A."/>
            <person name="Quandt C.A."/>
            <person name="Barry K."/>
            <person name="Liu P."/>
            <person name="Grigoriev I."/>
            <person name="Longcore J.E."/>
            <person name="James T.Y."/>
        </authorList>
    </citation>
    <scope>NUCLEOTIDE SEQUENCE</scope>
    <source>
        <strain evidence="1">JEL0318</strain>
    </source>
</reference>
<dbReference type="EMBL" id="JADGJD010000900">
    <property type="protein sequence ID" value="KAJ3047783.1"/>
    <property type="molecule type" value="Genomic_DNA"/>
</dbReference>
<gene>
    <name evidence="1" type="ORF">HK097_011219</name>
</gene>
<comment type="caution">
    <text evidence="1">The sequence shown here is derived from an EMBL/GenBank/DDBJ whole genome shotgun (WGS) entry which is preliminary data.</text>
</comment>
<evidence type="ECO:0000313" key="2">
    <source>
        <dbReference type="Proteomes" id="UP001212841"/>
    </source>
</evidence>
<accession>A0AAD5S8D0</accession>
<evidence type="ECO:0008006" key="3">
    <source>
        <dbReference type="Google" id="ProtNLM"/>
    </source>
</evidence>